<evidence type="ECO:0000256" key="2">
    <source>
        <dbReference type="SAM" id="SignalP"/>
    </source>
</evidence>
<dbReference type="PANTHER" id="PTHR31005">
    <property type="entry name" value="DUF4139 DOMAIN-CONTAINING PROTEIN"/>
    <property type="match status" value="1"/>
</dbReference>
<dbReference type="RefSeq" id="WP_073571288.1">
    <property type="nucleotide sequence ID" value="NZ_FRXN01000002.1"/>
</dbReference>
<evidence type="ECO:0000259" key="3">
    <source>
        <dbReference type="Pfam" id="PF13598"/>
    </source>
</evidence>
<evidence type="ECO:0000259" key="4">
    <source>
        <dbReference type="Pfam" id="PF13600"/>
    </source>
</evidence>
<dbReference type="Proteomes" id="UP000184609">
    <property type="component" value="Unassembled WGS sequence"/>
</dbReference>
<organism evidence="5 6">
    <name type="scientific">Algoriphagus zhangzhouensis</name>
    <dbReference type="NCBI Taxonomy" id="1073327"/>
    <lineage>
        <taxon>Bacteria</taxon>
        <taxon>Pseudomonadati</taxon>
        <taxon>Bacteroidota</taxon>
        <taxon>Cytophagia</taxon>
        <taxon>Cytophagales</taxon>
        <taxon>Cyclobacteriaceae</taxon>
        <taxon>Algoriphagus</taxon>
    </lineage>
</organism>
<feature type="signal peptide" evidence="2">
    <location>
        <begin position="1"/>
        <end position="19"/>
    </location>
</feature>
<protein>
    <recommendedName>
        <fullName evidence="7">Mucoidy inhibitor MuiA family protein</fullName>
    </recommendedName>
</protein>
<proteinExistence type="predicted"/>
<keyword evidence="1" id="KW-0175">Coiled coil</keyword>
<feature type="domain" description="DUF4140" evidence="4">
    <location>
        <begin position="34"/>
        <end position="132"/>
    </location>
</feature>
<dbReference type="InterPro" id="IPR037291">
    <property type="entry name" value="DUF4139"/>
</dbReference>
<dbReference type="InterPro" id="IPR011935">
    <property type="entry name" value="CHP02231"/>
</dbReference>
<evidence type="ECO:0000313" key="6">
    <source>
        <dbReference type="Proteomes" id="UP000184609"/>
    </source>
</evidence>
<dbReference type="InterPro" id="IPR025554">
    <property type="entry name" value="DUF4140"/>
</dbReference>
<dbReference type="Gene3D" id="2.60.40.1120">
    <property type="entry name" value="Carboxypeptidase-like, regulatory domain"/>
    <property type="match status" value="1"/>
</dbReference>
<dbReference type="STRING" id="1073327.SAMN04488108_1633"/>
<feature type="domain" description="DUF4139" evidence="3">
    <location>
        <begin position="217"/>
        <end position="621"/>
    </location>
</feature>
<sequence length="628" mass="70272">MKNYIFGLVCLLVSFSSFSQDLPEEKTQSKIQEITLFLNGAQVFEKAETNIPSGESTVVIKGLSPYLEEKSIQVKALGNFTIQAVNKRMDYLTEDAMSESTQKIENQIKTLEKDIQKEELRLSVLAEKVSLLDVNKKLGGNQSLTSAEFRQTLELYDTELMKIKTEQLTIHDRISESSKEIRKLENQINAIRESNRDSKAEIRIRIKAPSAGKAQFEFNYLVANAGWFPKYDVRVKNVTSPLTINYKAEVYQNTGVDWKDVKLRFSNGNPNQSGVAPNLDKWNLNYARLTVFEPRNTQPFNGTVSGVVVSATDGEPLPGVSVLVKGTSIGTVTDFDGRYSITIPSNGNTLNYSFIGYQVQETPIRSRSSINISLREDMQALNEVVTTGYGNRNKRALTGSIVEVADEESVFPPPSAPILETTFQENQTTVEIEVTEPYSIKTNGERTLVDLKAYDIPANYQYKAIPKIDNDAFLIAQISDWNQYSLLEGESNLYFEDGFVGRSILNAASLEDTLSVSMGRDRSIVIQREKVDEFAKKRTIGSNITESRGYEITVRNNKSQAVNLQIIDQIPVSVNSNITVEVGNISGGILNEETGIITWNITIPPGSQEKLTFQYEVKYPKNEKVVLD</sequence>
<reference evidence="6" key="1">
    <citation type="submission" date="2016-12" db="EMBL/GenBank/DDBJ databases">
        <authorList>
            <person name="Varghese N."/>
            <person name="Submissions S."/>
        </authorList>
    </citation>
    <scope>NUCLEOTIDE SEQUENCE [LARGE SCALE GENOMIC DNA]</scope>
    <source>
        <strain evidence="6">DSM 25035</strain>
    </source>
</reference>
<dbReference type="NCBIfam" id="TIGR02231">
    <property type="entry name" value="mucoidy inhibitor MuiA family protein"/>
    <property type="match status" value="2"/>
</dbReference>
<name>A0A1M7ZAF6_9BACT</name>
<dbReference type="Pfam" id="PF13598">
    <property type="entry name" value="DUF4139"/>
    <property type="match status" value="1"/>
</dbReference>
<dbReference type="PANTHER" id="PTHR31005:SF8">
    <property type="entry name" value="DUF4139 DOMAIN-CONTAINING PROTEIN"/>
    <property type="match status" value="1"/>
</dbReference>
<dbReference type="Pfam" id="PF13715">
    <property type="entry name" value="CarbopepD_reg_2"/>
    <property type="match status" value="1"/>
</dbReference>
<dbReference type="OrthoDB" id="634585at2"/>
<evidence type="ECO:0000313" key="5">
    <source>
        <dbReference type="EMBL" id="SHO61864.1"/>
    </source>
</evidence>
<dbReference type="SUPFAM" id="SSF49464">
    <property type="entry name" value="Carboxypeptidase regulatory domain-like"/>
    <property type="match status" value="1"/>
</dbReference>
<feature type="coiled-coil region" evidence="1">
    <location>
        <begin position="94"/>
        <end position="128"/>
    </location>
</feature>
<keyword evidence="6" id="KW-1185">Reference proteome</keyword>
<dbReference type="EMBL" id="FRXN01000002">
    <property type="protein sequence ID" value="SHO61864.1"/>
    <property type="molecule type" value="Genomic_DNA"/>
</dbReference>
<gene>
    <name evidence="5" type="ORF">SAMN04488108_1633</name>
</gene>
<accession>A0A1M7ZAF6</accession>
<feature type="coiled-coil region" evidence="1">
    <location>
        <begin position="174"/>
        <end position="201"/>
    </location>
</feature>
<keyword evidence="2" id="KW-0732">Signal</keyword>
<dbReference type="FunFam" id="2.60.40.1120:FF:000003">
    <property type="entry name" value="Outer membrane protein Omp121"/>
    <property type="match status" value="1"/>
</dbReference>
<dbReference type="AlphaFoldDB" id="A0A1M7ZAF6"/>
<dbReference type="Pfam" id="PF13600">
    <property type="entry name" value="DUF4140"/>
    <property type="match status" value="1"/>
</dbReference>
<feature type="chain" id="PRO_5013360134" description="Mucoidy inhibitor MuiA family protein" evidence="2">
    <location>
        <begin position="20"/>
        <end position="628"/>
    </location>
</feature>
<evidence type="ECO:0000256" key="1">
    <source>
        <dbReference type="SAM" id="Coils"/>
    </source>
</evidence>
<dbReference type="InterPro" id="IPR008969">
    <property type="entry name" value="CarboxyPept-like_regulatory"/>
</dbReference>
<evidence type="ECO:0008006" key="7">
    <source>
        <dbReference type="Google" id="ProtNLM"/>
    </source>
</evidence>